<gene>
    <name evidence="2" type="ORF">BG006_008612</name>
</gene>
<feature type="region of interest" description="Disordered" evidence="1">
    <location>
        <begin position="177"/>
        <end position="196"/>
    </location>
</feature>
<reference evidence="2" key="1">
    <citation type="journal article" date="2020" name="Fungal Divers.">
        <title>Resolving the Mortierellaceae phylogeny through synthesis of multi-gene phylogenetics and phylogenomics.</title>
        <authorList>
            <person name="Vandepol N."/>
            <person name="Liber J."/>
            <person name="Desiro A."/>
            <person name="Na H."/>
            <person name="Kennedy M."/>
            <person name="Barry K."/>
            <person name="Grigoriev I.V."/>
            <person name="Miller A.N."/>
            <person name="O'Donnell K."/>
            <person name="Stajich J.E."/>
            <person name="Bonito G."/>
        </authorList>
    </citation>
    <scope>NUCLEOTIDE SEQUENCE</scope>
    <source>
        <strain evidence="2">NVP1</strain>
    </source>
</reference>
<dbReference type="Gene3D" id="3.30.559.10">
    <property type="entry name" value="Chloramphenicol acetyltransferase-like domain"/>
    <property type="match status" value="1"/>
</dbReference>
<dbReference type="Pfam" id="PF07247">
    <property type="entry name" value="AATase"/>
    <property type="match status" value="1"/>
</dbReference>
<name>A0A9P5SI23_9FUNG</name>
<comment type="caution">
    <text evidence="2">The sequence shown here is derived from an EMBL/GenBank/DDBJ whole genome shotgun (WGS) entry which is preliminary data.</text>
</comment>
<evidence type="ECO:0000256" key="1">
    <source>
        <dbReference type="SAM" id="MobiDB-lite"/>
    </source>
</evidence>
<accession>A0A9P5SI23</accession>
<dbReference type="EMBL" id="JAAAUY010000591">
    <property type="protein sequence ID" value="KAF9328166.1"/>
    <property type="molecule type" value="Genomic_DNA"/>
</dbReference>
<evidence type="ECO:0000313" key="3">
    <source>
        <dbReference type="Proteomes" id="UP000696485"/>
    </source>
</evidence>
<dbReference type="Gene3D" id="3.30.559.30">
    <property type="entry name" value="Nonribosomal peptide synthetase, condensation domain"/>
    <property type="match status" value="1"/>
</dbReference>
<keyword evidence="3" id="KW-1185">Reference proteome</keyword>
<dbReference type="Proteomes" id="UP000696485">
    <property type="component" value="Unassembled WGS sequence"/>
</dbReference>
<dbReference type="PANTHER" id="PTHR28037:SF1">
    <property type="entry name" value="ALCOHOL O-ACETYLTRANSFERASE 1-RELATED"/>
    <property type="match status" value="1"/>
</dbReference>
<dbReference type="AlphaFoldDB" id="A0A9P5SI23"/>
<dbReference type="InterPro" id="IPR023213">
    <property type="entry name" value="CAT-like_dom_sf"/>
</dbReference>
<proteinExistence type="predicted"/>
<dbReference type="PANTHER" id="PTHR28037">
    <property type="entry name" value="ALCOHOL O-ACETYLTRANSFERASE 1-RELATED"/>
    <property type="match status" value="1"/>
</dbReference>
<dbReference type="SUPFAM" id="SSF52777">
    <property type="entry name" value="CoA-dependent acyltransferases"/>
    <property type="match status" value="2"/>
</dbReference>
<dbReference type="InterPro" id="IPR010828">
    <property type="entry name" value="Atf2/Sli1-like"/>
</dbReference>
<dbReference type="InterPro" id="IPR052058">
    <property type="entry name" value="Alcohol_O-acetyltransferase"/>
</dbReference>
<sequence length="663" mass="74102">MSPLPLVRPIGNLERYSVSRTNAGLYYNVVVGTRLQLLPGAQGPQSAPKDPAQWLKLLTGPLTWLVQKHPSLSVVIGDHLSPHPTFLRMPSVDLSKVVRVTSIDRSHDIPKVLEEEHAKPFDFTNHDVPLWRIIVAHVTEDDSFYLLYAFGHMIADGRSGVAFTEQLVERLNYETTTAPPTETLPTTVVSPTDPLPEPLEKRANCYPSIPTLVKESVSALLFPAFIKKAFEKKYWAGEFDASLEAPHETQAGYWRLTEDETSQVIKAAKSHNTTVHAILYSASVFATKAVFLSKKSDDRAQLSTTDDMLMFASPVATRPLLTPPIDKYDQGSYTSEIVTRDIVIQLETSFWDLSKRLRDQIVQGTQTPGGVRGLLEHIGLLQFVPNHQGGWEEFLCSKVTKEQHGRGTTLELSNVGRAWDQPKDDKAVVFKVQEGVFSQSAMITGPALMLNAATANGVLTVVGTWQRAAFSGRERGEKMLSEFRRILLQATEPVRPVGNLERCSMSRSNAGFHYNVVVGTRLQLQPQRMPAVDLSKVVRVTSIQYSYDVIKLLEEEHAEPFDFTNHSVPLWRITVAHFMEDDSLYVLYVYCHNITDERSGVALTEQLPLETHANCYPSILTLVKEAVSALFLPPAIKKALEKKYWAGEFNVTLEAPHETQVGY</sequence>
<organism evidence="2 3">
    <name type="scientific">Podila minutissima</name>
    <dbReference type="NCBI Taxonomy" id="64525"/>
    <lineage>
        <taxon>Eukaryota</taxon>
        <taxon>Fungi</taxon>
        <taxon>Fungi incertae sedis</taxon>
        <taxon>Mucoromycota</taxon>
        <taxon>Mortierellomycotina</taxon>
        <taxon>Mortierellomycetes</taxon>
        <taxon>Mortierellales</taxon>
        <taxon>Mortierellaceae</taxon>
        <taxon>Podila</taxon>
    </lineage>
</organism>
<evidence type="ECO:0000313" key="2">
    <source>
        <dbReference type="EMBL" id="KAF9328166.1"/>
    </source>
</evidence>
<protein>
    <submittedName>
        <fullName evidence="2">Uncharacterized protein</fullName>
    </submittedName>
</protein>
<feature type="compositionally biased region" description="Low complexity" evidence="1">
    <location>
        <begin position="177"/>
        <end position="192"/>
    </location>
</feature>